<keyword evidence="2" id="KW-0233">DNA recombination</keyword>
<dbReference type="GO" id="GO:0006302">
    <property type="term" value="P:double-strand break repair"/>
    <property type="evidence" value="ECO:0007669"/>
    <property type="project" value="TreeGrafter"/>
</dbReference>
<dbReference type="Gene3D" id="2.40.50.140">
    <property type="entry name" value="Nucleic acid-binding proteins"/>
    <property type="match status" value="1"/>
</dbReference>
<dbReference type="InterPro" id="IPR012340">
    <property type="entry name" value="NA-bd_OB-fold"/>
</dbReference>
<evidence type="ECO:0000313" key="6">
    <source>
        <dbReference type="Proteomes" id="UP000694480"/>
    </source>
</evidence>
<evidence type="ECO:0000256" key="3">
    <source>
        <dbReference type="ARBA" id="ARBA00023204"/>
    </source>
</evidence>
<dbReference type="InterPro" id="IPR003717">
    <property type="entry name" value="RecO"/>
</dbReference>
<proteinExistence type="predicted"/>
<dbReference type="RefSeq" id="WP_194738974.1">
    <property type="nucleotide sequence ID" value="NZ_JADKYY010000004.1"/>
</dbReference>
<name>A0A931E5I1_9FLAO</name>
<dbReference type="GO" id="GO:0006310">
    <property type="term" value="P:DNA recombination"/>
    <property type="evidence" value="ECO:0007669"/>
    <property type="project" value="UniProtKB-KW"/>
</dbReference>
<keyword evidence="1" id="KW-0227">DNA damage</keyword>
<evidence type="ECO:0000259" key="4">
    <source>
        <dbReference type="Pfam" id="PF11967"/>
    </source>
</evidence>
<keyword evidence="3" id="KW-0234">DNA repair</keyword>
<dbReference type="Proteomes" id="UP000694480">
    <property type="component" value="Unassembled WGS sequence"/>
</dbReference>
<dbReference type="InterPro" id="IPR022572">
    <property type="entry name" value="DNA_rep/recomb_RecO_N"/>
</dbReference>
<reference evidence="5" key="1">
    <citation type="submission" date="2020-11" db="EMBL/GenBank/DDBJ databases">
        <title>Genome seq and assembly of Planobacterium sp.</title>
        <authorList>
            <person name="Chhetri G."/>
        </authorList>
    </citation>
    <scope>NUCLEOTIDE SEQUENCE</scope>
    <source>
        <strain evidence="5">GCR5</strain>
    </source>
</reference>
<evidence type="ECO:0000313" key="5">
    <source>
        <dbReference type="EMBL" id="MBF5027050.1"/>
    </source>
</evidence>
<sequence length="229" mass="25785">MESLRGYLLSTVRYGESDGILSLYVRDQGYTSCFLKGAFGSKSRSKAYLQPLMPLEVRLRDQRARGTLATALKVEPTDTNPTEWDLVDTSMLFFASDFLNQILRQEPYHSKVFTAIGEFHDALKEKSRSAHLGLMYQMLELQGLSPLTGPAAFLNPQEGTYQDTPVHPLLSRELSLLWKEMAAAKNPLRHLVASGQRAAFLDSLILYFSFHYPGFKTPASLAVLKELFE</sequence>
<dbReference type="AlphaFoldDB" id="A0A931E5I1"/>
<gene>
    <name evidence="5" type="ORF">IC612_04460</name>
</gene>
<feature type="domain" description="DNA replication/recombination mediator RecO N-terminal" evidence="4">
    <location>
        <begin position="3"/>
        <end position="78"/>
    </location>
</feature>
<dbReference type="PANTHER" id="PTHR33991">
    <property type="entry name" value="DNA REPAIR PROTEIN RECO"/>
    <property type="match status" value="1"/>
</dbReference>
<dbReference type="PANTHER" id="PTHR33991:SF1">
    <property type="entry name" value="DNA REPAIR PROTEIN RECO"/>
    <property type="match status" value="1"/>
</dbReference>
<dbReference type="Pfam" id="PF11967">
    <property type="entry name" value="RecO_N"/>
    <property type="match status" value="1"/>
</dbReference>
<dbReference type="EMBL" id="JADKYY010000004">
    <property type="protein sequence ID" value="MBF5027050.1"/>
    <property type="molecule type" value="Genomic_DNA"/>
</dbReference>
<keyword evidence="6" id="KW-1185">Reference proteome</keyword>
<dbReference type="SUPFAM" id="SSF50249">
    <property type="entry name" value="Nucleic acid-binding proteins"/>
    <property type="match status" value="1"/>
</dbReference>
<evidence type="ECO:0000256" key="1">
    <source>
        <dbReference type="ARBA" id="ARBA00022763"/>
    </source>
</evidence>
<accession>A0A931E5I1</accession>
<dbReference type="GO" id="GO:0043590">
    <property type="term" value="C:bacterial nucleoid"/>
    <property type="evidence" value="ECO:0007669"/>
    <property type="project" value="TreeGrafter"/>
</dbReference>
<protein>
    <submittedName>
        <fullName evidence="5">Recombination protein O N-terminal domain-containing protein</fullName>
    </submittedName>
</protein>
<organism evidence="5 6">
    <name type="scientific">Planobacterium oryzisoli</name>
    <dbReference type="NCBI Taxonomy" id="2771435"/>
    <lineage>
        <taxon>Bacteria</taxon>
        <taxon>Pseudomonadati</taxon>
        <taxon>Bacteroidota</taxon>
        <taxon>Flavobacteriia</taxon>
        <taxon>Flavobacteriales</taxon>
        <taxon>Weeksellaceae</taxon>
        <taxon>Chryseobacterium group</taxon>
        <taxon>Chryseobacterium</taxon>
    </lineage>
</organism>
<comment type="caution">
    <text evidence="5">The sequence shown here is derived from an EMBL/GenBank/DDBJ whole genome shotgun (WGS) entry which is preliminary data.</text>
</comment>
<evidence type="ECO:0000256" key="2">
    <source>
        <dbReference type="ARBA" id="ARBA00023172"/>
    </source>
</evidence>